<gene>
    <name evidence="1" type="ORF">PR048_026605</name>
</gene>
<reference evidence="1 2" key="1">
    <citation type="submission" date="2023-02" db="EMBL/GenBank/DDBJ databases">
        <title>LHISI_Scaffold_Assembly.</title>
        <authorList>
            <person name="Stuart O.P."/>
            <person name="Cleave R."/>
            <person name="Magrath M.J.L."/>
            <person name="Mikheyev A.S."/>
        </authorList>
    </citation>
    <scope>NUCLEOTIDE SEQUENCE [LARGE SCALE GENOMIC DNA]</scope>
    <source>
        <strain evidence="1">Daus_M_001</strain>
        <tissue evidence="1">Leg muscle</tissue>
    </source>
</reference>
<dbReference type="Proteomes" id="UP001159363">
    <property type="component" value="Chromosome 10"/>
</dbReference>
<accession>A0ABQ9GLS4</accession>
<evidence type="ECO:0000313" key="1">
    <source>
        <dbReference type="EMBL" id="KAJ8872989.1"/>
    </source>
</evidence>
<keyword evidence="2" id="KW-1185">Reference proteome</keyword>
<protein>
    <submittedName>
        <fullName evidence="1">Uncharacterized protein</fullName>
    </submittedName>
</protein>
<sequence>MLQPAILLMKPLCTKVQNPSKRTKYRHYEADILYFDAKQRNKNRKLTALKNFQIGDLVLVKANPVSNENEGLNTGYRILWRHVGTNNSRKSIKKFFYGDN</sequence>
<proteinExistence type="predicted"/>
<dbReference type="EMBL" id="JARBHB010000011">
    <property type="protein sequence ID" value="KAJ8872989.1"/>
    <property type="molecule type" value="Genomic_DNA"/>
</dbReference>
<comment type="caution">
    <text evidence="1">The sequence shown here is derived from an EMBL/GenBank/DDBJ whole genome shotgun (WGS) entry which is preliminary data.</text>
</comment>
<organism evidence="1 2">
    <name type="scientific">Dryococelus australis</name>
    <dbReference type="NCBI Taxonomy" id="614101"/>
    <lineage>
        <taxon>Eukaryota</taxon>
        <taxon>Metazoa</taxon>
        <taxon>Ecdysozoa</taxon>
        <taxon>Arthropoda</taxon>
        <taxon>Hexapoda</taxon>
        <taxon>Insecta</taxon>
        <taxon>Pterygota</taxon>
        <taxon>Neoptera</taxon>
        <taxon>Polyneoptera</taxon>
        <taxon>Phasmatodea</taxon>
        <taxon>Verophasmatodea</taxon>
        <taxon>Anareolatae</taxon>
        <taxon>Phasmatidae</taxon>
        <taxon>Eurycanthinae</taxon>
        <taxon>Dryococelus</taxon>
    </lineage>
</organism>
<evidence type="ECO:0000313" key="2">
    <source>
        <dbReference type="Proteomes" id="UP001159363"/>
    </source>
</evidence>
<name>A0ABQ9GLS4_9NEOP</name>